<dbReference type="EMBL" id="LDJX01000005">
    <property type="protein sequence ID" value="KPM31196.1"/>
    <property type="molecule type" value="Genomic_DNA"/>
</dbReference>
<sequence length="166" mass="18109">MLPIAPSLVENVEGQLLNGGFETVAANGTEIGTETNETVILVVGNVANLKGTTVDVEVTITEALNASALGQIPFNTFLMVNGDRTREIHLPDMLPTSKAAYLGTGDDFSDPLTGRYYKTKQNLPWALNIYEGFDTPPESIPITLQYPRFVSWANSGGTQDLDWYLR</sequence>
<dbReference type="InterPro" id="IPR032295">
    <property type="entry name" value="DUF4842"/>
</dbReference>
<evidence type="ECO:0000259" key="1">
    <source>
        <dbReference type="Pfam" id="PF16130"/>
    </source>
</evidence>
<dbReference type="STRING" id="1300341.I595_2460"/>
<evidence type="ECO:0000313" key="2">
    <source>
        <dbReference type="EMBL" id="KPM31196.1"/>
    </source>
</evidence>
<dbReference type="AlphaFoldDB" id="A0A0N8H3Q1"/>
<feature type="domain" description="DUF4842" evidence="1">
    <location>
        <begin position="3"/>
        <end position="164"/>
    </location>
</feature>
<reference evidence="2 3" key="1">
    <citation type="submission" date="2015-09" db="EMBL/GenBank/DDBJ databases">
        <title>Genome sequence of the marine flavobacterium Croceitalea dokdonensis DOKDO 023 that contains proton- and sodium-pumping rhodopsins.</title>
        <authorList>
            <person name="Kwon S.-K."/>
            <person name="Lee H.K."/>
            <person name="Kwak M.-J."/>
            <person name="Kim J.F."/>
        </authorList>
    </citation>
    <scope>NUCLEOTIDE SEQUENCE [LARGE SCALE GENOMIC DNA]</scope>
    <source>
        <strain evidence="2 3">DOKDO 023</strain>
    </source>
</reference>
<dbReference type="Proteomes" id="UP000050280">
    <property type="component" value="Unassembled WGS sequence"/>
</dbReference>
<keyword evidence="3" id="KW-1185">Reference proteome</keyword>
<comment type="caution">
    <text evidence="2">The sequence shown here is derived from an EMBL/GenBank/DDBJ whole genome shotgun (WGS) entry which is preliminary data.</text>
</comment>
<gene>
    <name evidence="2" type="ORF">I595_2460</name>
</gene>
<dbReference type="Pfam" id="PF16130">
    <property type="entry name" value="DUF4842"/>
    <property type="match status" value="1"/>
</dbReference>
<proteinExistence type="predicted"/>
<dbReference type="NCBIfam" id="TIGR04456">
    <property type="entry name" value="LruC_dom"/>
    <property type="match status" value="1"/>
</dbReference>
<organism evidence="2 3">
    <name type="scientific">Croceitalea dokdonensis DOKDO 023</name>
    <dbReference type="NCBI Taxonomy" id="1300341"/>
    <lineage>
        <taxon>Bacteria</taxon>
        <taxon>Pseudomonadati</taxon>
        <taxon>Bacteroidota</taxon>
        <taxon>Flavobacteriia</taxon>
        <taxon>Flavobacteriales</taxon>
        <taxon>Flavobacteriaceae</taxon>
        <taxon>Croceitalea</taxon>
    </lineage>
</organism>
<evidence type="ECO:0000313" key="3">
    <source>
        <dbReference type="Proteomes" id="UP000050280"/>
    </source>
</evidence>
<accession>A0A0N8H3Q1</accession>
<name>A0A0N8H3Q1_9FLAO</name>
<protein>
    <recommendedName>
        <fullName evidence="1">DUF4842 domain-containing protein</fullName>
    </recommendedName>
</protein>
<dbReference type="InterPro" id="IPR031025">
    <property type="entry name" value="LruC_dom"/>
</dbReference>